<evidence type="ECO:0000256" key="1">
    <source>
        <dbReference type="SAM" id="Phobius"/>
    </source>
</evidence>
<proteinExistence type="predicted"/>
<dbReference type="PATRIC" id="fig|1550024.3.peg.3705"/>
<protein>
    <submittedName>
        <fullName evidence="2">Uncharacterized protein</fullName>
    </submittedName>
</protein>
<evidence type="ECO:0000313" key="3">
    <source>
        <dbReference type="Proteomes" id="UP000032483"/>
    </source>
</evidence>
<dbReference type="RefSeq" id="WP_008394496.1">
    <property type="nucleotide sequence ID" value="NZ_JXXK01000032.1"/>
</dbReference>
<name>A0A0D8IWT8_9FIRM</name>
<reference evidence="2" key="1">
    <citation type="submission" date="2015-02" db="EMBL/GenBank/DDBJ databases">
        <title>A novel member of the family Ruminococcaceae isolated from human feces.</title>
        <authorList>
            <person name="Shkoporov A.N."/>
            <person name="Chaplin A.V."/>
            <person name="Motuzova O.V."/>
            <person name="Kafarskaia L.I."/>
            <person name="Khokhlova E.V."/>
            <person name="Efimov B.A."/>
        </authorList>
    </citation>
    <scope>NUCLEOTIDE SEQUENCE [LARGE SCALE GENOMIC DNA]</scope>
    <source>
        <strain evidence="2">585-1</strain>
    </source>
</reference>
<keyword evidence="1" id="KW-1133">Transmembrane helix</keyword>
<sequence length="156" mass="18331">MDFAIFRLFIRVSLFVIALIACIIYLIKKRKLIYSIFFDKEAIKKEYTGKNDIIFLRLANTILVIVAILLILYLKDFVLDMPYIINKQYSYAEGYVTEQSHGGADISSERRSVFLYDKVKDDEIEITVFSRYIDKNTYLKVQYLPHTKYGAIVEIK</sequence>
<accession>A0A0D8IWT8</accession>
<keyword evidence="1" id="KW-0812">Transmembrane</keyword>
<dbReference type="AlphaFoldDB" id="A0A0D8IWT8"/>
<evidence type="ECO:0000313" key="2">
    <source>
        <dbReference type="EMBL" id="KJF38721.1"/>
    </source>
</evidence>
<feature type="transmembrane region" description="Helical" evidence="1">
    <location>
        <begin position="6"/>
        <end position="27"/>
    </location>
</feature>
<comment type="caution">
    <text evidence="2">The sequence shown here is derived from an EMBL/GenBank/DDBJ whole genome shotgun (WGS) entry which is preliminary data.</text>
</comment>
<gene>
    <name evidence="2" type="ORF">TQ39_16240</name>
</gene>
<dbReference type="PROSITE" id="PS51257">
    <property type="entry name" value="PROKAR_LIPOPROTEIN"/>
    <property type="match status" value="1"/>
</dbReference>
<keyword evidence="1" id="KW-0472">Membrane</keyword>
<dbReference type="EMBL" id="JXXK01000032">
    <property type="protein sequence ID" value="KJF38721.1"/>
    <property type="molecule type" value="Genomic_DNA"/>
</dbReference>
<dbReference type="GeneID" id="42858102"/>
<keyword evidence="3" id="KW-1185">Reference proteome</keyword>
<feature type="transmembrane region" description="Helical" evidence="1">
    <location>
        <begin position="54"/>
        <end position="74"/>
    </location>
</feature>
<dbReference type="Proteomes" id="UP000032483">
    <property type="component" value="Unassembled WGS sequence"/>
</dbReference>
<organism evidence="2 3">
    <name type="scientific">Ruthenibacterium lactatiformans</name>
    <dbReference type="NCBI Taxonomy" id="1550024"/>
    <lineage>
        <taxon>Bacteria</taxon>
        <taxon>Bacillati</taxon>
        <taxon>Bacillota</taxon>
        <taxon>Clostridia</taxon>
        <taxon>Eubacteriales</taxon>
        <taxon>Oscillospiraceae</taxon>
        <taxon>Ruthenibacterium</taxon>
    </lineage>
</organism>